<dbReference type="RefSeq" id="WP_158467602.1">
    <property type="nucleotide sequence ID" value="NZ_VBTY01000009.1"/>
</dbReference>
<comment type="caution">
    <text evidence="1">The sequence shown here is derived from an EMBL/GenBank/DDBJ whole genome shotgun (WGS) entry which is preliminary data.</text>
</comment>
<sequence>MFSSESVVGDRLKIKTHNNSDRKVKELMAIEVTHHWSRQNCDILAESKNSSAAELSG</sequence>
<dbReference type="Proteomes" id="UP001152872">
    <property type="component" value="Unassembled WGS sequence"/>
</dbReference>
<name>A0A9X4RGH2_9CYAN</name>
<evidence type="ECO:0000313" key="2">
    <source>
        <dbReference type="Proteomes" id="UP001152872"/>
    </source>
</evidence>
<organism evidence="1 2">
    <name type="scientific">Pseudanabaena catenata USMAC16</name>
    <dbReference type="NCBI Taxonomy" id="1855837"/>
    <lineage>
        <taxon>Bacteria</taxon>
        <taxon>Bacillati</taxon>
        <taxon>Cyanobacteriota</taxon>
        <taxon>Cyanophyceae</taxon>
        <taxon>Pseudanabaenales</taxon>
        <taxon>Pseudanabaenaceae</taxon>
        <taxon>Pseudanabaena</taxon>
    </lineage>
</organism>
<accession>A0A9X4RGH2</accession>
<dbReference type="EMBL" id="VBTY01000009">
    <property type="protein sequence ID" value="MDG3493332.1"/>
    <property type="molecule type" value="Genomic_DNA"/>
</dbReference>
<protein>
    <submittedName>
        <fullName evidence="1">Uncharacterized protein</fullName>
    </submittedName>
</protein>
<keyword evidence="2" id="KW-1185">Reference proteome</keyword>
<gene>
    <name evidence="1" type="ORF">FEV09_02065</name>
</gene>
<proteinExistence type="predicted"/>
<reference evidence="1" key="1">
    <citation type="submission" date="2019-05" db="EMBL/GenBank/DDBJ databases">
        <title>Whole genome sequencing of Pseudanabaena catenata USMAC16.</title>
        <authorList>
            <person name="Khan Z."/>
            <person name="Omar W.M."/>
            <person name="Convey P."/>
            <person name="Merican F."/>
            <person name="Najimudin N."/>
        </authorList>
    </citation>
    <scope>NUCLEOTIDE SEQUENCE</scope>
    <source>
        <strain evidence="1">USMAC16</strain>
    </source>
</reference>
<evidence type="ECO:0000313" key="1">
    <source>
        <dbReference type="EMBL" id="MDG3493332.1"/>
    </source>
</evidence>
<dbReference type="AlphaFoldDB" id="A0A9X4RGH2"/>